<dbReference type="GO" id="GO:0003677">
    <property type="term" value="F:DNA binding"/>
    <property type="evidence" value="ECO:0007669"/>
    <property type="project" value="InterPro"/>
</dbReference>
<feature type="region of interest" description="Disordered" evidence="2">
    <location>
        <begin position="974"/>
        <end position="993"/>
    </location>
</feature>
<feature type="compositionally biased region" description="Acidic residues" evidence="2">
    <location>
        <begin position="1"/>
        <end position="16"/>
    </location>
</feature>
<gene>
    <name evidence="3" type="ORF">SPIL2461_LOCUS4960</name>
</gene>
<keyword evidence="1" id="KW-0233">DNA recombination</keyword>
<feature type="region of interest" description="Disordered" evidence="2">
    <location>
        <begin position="1"/>
        <end position="23"/>
    </location>
</feature>
<accession>A0A812LVF0</accession>
<feature type="non-terminal residue" evidence="3">
    <location>
        <position position="1685"/>
    </location>
</feature>
<dbReference type="Proteomes" id="UP000649617">
    <property type="component" value="Unassembled WGS sequence"/>
</dbReference>
<dbReference type="GO" id="GO:0006310">
    <property type="term" value="P:DNA recombination"/>
    <property type="evidence" value="ECO:0007669"/>
    <property type="project" value="UniProtKB-KW"/>
</dbReference>
<dbReference type="OrthoDB" id="420843at2759"/>
<feature type="region of interest" description="Disordered" evidence="2">
    <location>
        <begin position="442"/>
        <end position="465"/>
    </location>
</feature>
<organism evidence="3 4">
    <name type="scientific">Symbiodinium pilosum</name>
    <name type="common">Dinoflagellate</name>
    <dbReference type="NCBI Taxonomy" id="2952"/>
    <lineage>
        <taxon>Eukaryota</taxon>
        <taxon>Sar</taxon>
        <taxon>Alveolata</taxon>
        <taxon>Dinophyceae</taxon>
        <taxon>Suessiales</taxon>
        <taxon>Symbiodiniaceae</taxon>
        <taxon>Symbiodinium</taxon>
    </lineage>
</organism>
<evidence type="ECO:0000313" key="4">
    <source>
        <dbReference type="Proteomes" id="UP000649617"/>
    </source>
</evidence>
<dbReference type="Gene3D" id="1.10.443.10">
    <property type="entry name" value="Intergrase catalytic core"/>
    <property type="match status" value="1"/>
</dbReference>
<dbReference type="SUPFAM" id="SSF56349">
    <property type="entry name" value="DNA breaking-rejoining enzymes"/>
    <property type="match status" value="1"/>
</dbReference>
<evidence type="ECO:0000256" key="2">
    <source>
        <dbReference type="SAM" id="MobiDB-lite"/>
    </source>
</evidence>
<dbReference type="InterPro" id="IPR011010">
    <property type="entry name" value="DNA_brk_join_enz"/>
</dbReference>
<dbReference type="InterPro" id="IPR013762">
    <property type="entry name" value="Integrase-like_cat_sf"/>
</dbReference>
<evidence type="ECO:0000256" key="1">
    <source>
        <dbReference type="ARBA" id="ARBA00023172"/>
    </source>
</evidence>
<evidence type="ECO:0000313" key="3">
    <source>
        <dbReference type="EMBL" id="CAE7252976.1"/>
    </source>
</evidence>
<name>A0A812LVF0_SYMPI</name>
<feature type="region of interest" description="Disordered" evidence="2">
    <location>
        <begin position="285"/>
        <end position="311"/>
    </location>
</feature>
<dbReference type="GO" id="GO:0015074">
    <property type="term" value="P:DNA integration"/>
    <property type="evidence" value="ECO:0007669"/>
    <property type="project" value="InterPro"/>
</dbReference>
<proteinExistence type="predicted"/>
<keyword evidence="4" id="KW-1185">Reference proteome</keyword>
<comment type="caution">
    <text evidence="3">The sequence shown here is derived from an EMBL/GenBank/DDBJ whole genome shotgun (WGS) entry which is preliminary data.</text>
</comment>
<reference evidence="3" key="1">
    <citation type="submission" date="2021-02" db="EMBL/GenBank/DDBJ databases">
        <authorList>
            <person name="Dougan E. K."/>
            <person name="Rhodes N."/>
            <person name="Thang M."/>
            <person name="Chan C."/>
        </authorList>
    </citation>
    <scope>NUCLEOTIDE SEQUENCE</scope>
</reference>
<protein>
    <submittedName>
        <fullName evidence="3">Uncharacterized protein</fullName>
    </submittedName>
</protein>
<dbReference type="EMBL" id="CAJNIZ010006828">
    <property type="protein sequence ID" value="CAE7252976.1"/>
    <property type="molecule type" value="Genomic_DNA"/>
</dbReference>
<sequence>MSELDADEGVESEGLFDGEPYPDGGEIHAEYPVGVISFEGDPTVFIQATHVGDRKSEAEGMLVKMWVGYLSPALETSVRYPPDGEEVLTLHHPFQTEDGDSEYLPLAQALVTLADDRFAFASAASQESSQEARLIKLEGGIASLQESIRELVAVQSQGRREQPIPPTRTQPKASPTVSAGLGSRKALPGLDSAVVAAARQAGVPESHLAEMSRLAAQRKGPLQDAPGRQGRAPEKVDVLGEPVAEEFYDEAAVAEPQPNSTDAISNALIKLTTIVDHLATKKTKKSTLEDLLDDSGPNITEASSSSSSSRRNAAVIKALRKALVESPEDIFAVLYQAMQEDFGSRVGGPGESGSQQPTFRGWAEHRSRIPNIQGSVRVAWSISGQWLIAAEAALEPTAPPFGAFARHTAPEQGETQFSKLLDARWIEAFVAKVKEQEEYVERRDRLGRRKLHPNPSTDPEEHQAGDNAKLALRGPFDRAHVVLRITCAWLVSFYSFSGVMVEFGPEGDSSLEGRRAPISYGLCQSHIRMCCGEKQGRGCGFMLRPINDKLFFVLWMPQGKQRTIRNTLACALSPREARQYTAYHSGLASEQKIYPALMTLGMGDTCAVELAQTAHISMLIQSDAVSEDELLALHLPCPRSLSMTGVVIDDLVALEILSRQTFEAGFEAKSARKVRTMLKNYVDAGLEPHEGKTFYQEPVSTFWGAAVDGVRGQVRASLNRVLPITFVTSLVLKIGVVSLALLEVLVGCWTSTFLFRRRLLSLFSVVYEPLQRGLRRSTVIRLSPELAEELLLIMCLAPLAVTDIKARNSSYIYSSDASSDFGIGVTRARLPAGLEAEVHRHKLHRPVWTKLLTPLRKLQRMLLDQELPDGQRLPSHPLWLALGGGLVYEEVLRQRVVKHTHINILELRGLTKTEQIASSTGMRQRVFQLADSQVALGCWIKGRASSTALNQELQRSLAIHCGCNMQSNAGFLPTEYNSADGPSRGRDPDPPSLELPSCFASLPALAEFDSWLARAGADPYTLSGLPSFDELKAEPGFKCKPSTGRRKLQRLQLASGVISQASARDDAQIKHMSSCASPEVGDRSELLDHPSTFVETGAVLCAEAVELLKAFPVEQFVLPSWASNRADWRPSRVGYLDLYSGKKGVARELAELTGGWILSFEILDDPAQDLSSPHLRRLLGRLVALHAFDGVGVAIFCASFSRAVTPPRRSAAEPYGVEGLTGTALESVLTGNDHAEFALRILKLCIDTGIWYWCENPHTSFLWWLPGFAELGARERANRFLVDYCTLGAPWRKRTAIITNTHLKGFSVLCARRHKHKVLRGFSKQNKCCWTRVAQEYPKQLCMWIAYALAYDSGRVSGTRPITVAAMAKCCHGRIGEAKNPGPRGRRDFGYRAGIDLDQVPLVEAATSKLGVKVYVLFVQWLHAYLSADACEGLLACPATLAELARFFGTVLFDQRHSLYMYRQLLTHLLREVPSVRQYLGGAWQLVTKWSRLEPVEHRLPVPVVLLRALASLALSWNWPRWTAMTLMIFFGIARPGDVLRAKRSELLLPEDLVAEAADSLYIKILGPKTRHRGLGLVQHTKVTDPLVTSFCSKVLGRLPSASPLYPGNPASFRKRWDALLHALEIPDSLRLTPAGLRAGGAVWAYRQNTELQRILWQMRLSNLTTLQHYVQEVGADSVFVQLPP</sequence>
<feature type="region of interest" description="Disordered" evidence="2">
    <location>
        <begin position="155"/>
        <end position="184"/>
    </location>
</feature>